<accession>A0A2H5FHN0</accession>
<sequence>MLRERKVFISWNVQGHLKWKQVYFNWFYLTLYSKYVGFGCQKMTWGFIVHQISSQIDNNTDQVVRLRRLNCHQTLAIF</sequence>
<organism evidence="1 2">
    <name type="scientific">Legionella sainthelensi</name>
    <dbReference type="NCBI Taxonomy" id="28087"/>
    <lineage>
        <taxon>Bacteria</taxon>
        <taxon>Pseudomonadati</taxon>
        <taxon>Pseudomonadota</taxon>
        <taxon>Gammaproteobacteria</taxon>
        <taxon>Legionellales</taxon>
        <taxon>Legionellaceae</taxon>
        <taxon>Legionella</taxon>
    </lineage>
</organism>
<dbReference type="EMBL" id="CP025491">
    <property type="protein sequence ID" value="AUH71062.1"/>
    <property type="molecule type" value="Genomic_DNA"/>
</dbReference>
<protein>
    <submittedName>
        <fullName evidence="1">Uncharacterized protein</fullName>
    </submittedName>
</protein>
<dbReference type="AlphaFoldDB" id="A0A2H5FHN0"/>
<reference evidence="1 2" key="1">
    <citation type="submission" date="2017-12" db="EMBL/GenBank/DDBJ databases">
        <title>Legionella sainthelensi LA01-117, whole genome sequence of a clinical isolate from New Zealand.</title>
        <authorList>
            <person name="Cree S.L."/>
            <person name="Slow S."/>
            <person name="Kennedy M.A."/>
            <person name="Murdoch D.R."/>
            <person name="Biggs P.J."/>
            <person name="Anderson T."/>
        </authorList>
    </citation>
    <scope>NUCLEOTIDE SEQUENCE [LARGE SCALE GENOMIC DNA]</scope>
    <source>
        <strain evidence="1 2">LA01-117</strain>
    </source>
</reference>
<evidence type="ECO:0000313" key="1">
    <source>
        <dbReference type="EMBL" id="AUH71062.1"/>
    </source>
</evidence>
<dbReference type="Proteomes" id="UP000234343">
    <property type="component" value="Chromosome"/>
</dbReference>
<proteinExistence type="predicted"/>
<dbReference type="KEGG" id="lsh:CAB17_02550"/>
<keyword evidence="2" id="KW-1185">Reference proteome</keyword>
<gene>
    <name evidence="1" type="ORF">CAB17_02550</name>
</gene>
<name>A0A2H5FHN0_9GAMM</name>
<evidence type="ECO:0000313" key="2">
    <source>
        <dbReference type="Proteomes" id="UP000234343"/>
    </source>
</evidence>